<dbReference type="Proteomes" id="UP001157133">
    <property type="component" value="Unassembled WGS sequence"/>
</dbReference>
<dbReference type="RefSeq" id="WP_284207346.1">
    <property type="nucleotide sequence ID" value="NZ_BSSU01000006.1"/>
</dbReference>
<evidence type="ECO:0000313" key="1">
    <source>
        <dbReference type="EMBL" id="GLX82003.1"/>
    </source>
</evidence>
<dbReference type="EMBL" id="BSSU01000006">
    <property type="protein sequence ID" value="GLX82003.1"/>
    <property type="molecule type" value="Genomic_DNA"/>
</dbReference>
<keyword evidence="2" id="KW-1185">Reference proteome</keyword>
<gene>
    <name evidence="1" type="ORF">theurythT_14550</name>
</gene>
<protein>
    <submittedName>
        <fullName evidence="1">Uncharacterized protein</fullName>
    </submittedName>
</protein>
<evidence type="ECO:0000313" key="2">
    <source>
        <dbReference type="Proteomes" id="UP001157133"/>
    </source>
</evidence>
<reference evidence="1 2" key="1">
    <citation type="submission" date="2023-03" db="EMBL/GenBank/DDBJ databases">
        <title>Draft genome sequence of Thalassotalea eurytherma JCM 18482T.</title>
        <authorList>
            <person name="Sawabe T."/>
        </authorList>
    </citation>
    <scope>NUCLEOTIDE SEQUENCE [LARGE SCALE GENOMIC DNA]</scope>
    <source>
        <strain evidence="1 2">JCM 18482</strain>
    </source>
</reference>
<sequence>MHQISQQQFETLLSDQRLALQTRSTTIGKNHHQLHLVNKQGAIVASKIVNFNVQKKTAFVANHTLN</sequence>
<proteinExistence type="predicted"/>
<name>A0ABQ6H1C4_9GAMM</name>
<organism evidence="1 2">
    <name type="scientific">Thalassotalea eurytherma</name>
    <dbReference type="NCBI Taxonomy" id="1144278"/>
    <lineage>
        <taxon>Bacteria</taxon>
        <taxon>Pseudomonadati</taxon>
        <taxon>Pseudomonadota</taxon>
        <taxon>Gammaproteobacteria</taxon>
        <taxon>Alteromonadales</taxon>
        <taxon>Colwelliaceae</taxon>
        <taxon>Thalassotalea</taxon>
    </lineage>
</organism>
<comment type="caution">
    <text evidence="1">The sequence shown here is derived from an EMBL/GenBank/DDBJ whole genome shotgun (WGS) entry which is preliminary data.</text>
</comment>
<accession>A0ABQ6H1C4</accession>